<dbReference type="PROSITE" id="PS50011">
    <property type="entry name" value="PROTEIN_KINASE_DOM"/>
    <property type="match status" value="1"/>
</dbReference>
<comment type="caution">
    <text evidence="2">The sequence shown here is derived from an EMBL/GenBank/DDBJ whole genome shotgun (WGS) entry which is preliminary data.</text>
</comment>
<dbReference type="InterPro" id="IPR011009">
    <property type="entry name" value="Kinase-like_dom_sf"/>
</dbReference>
<dbReference type="InterPro" id="IPR000719">
    <property type="entry name" value="Prot_kinase_dom"/>
</dbReference>
<dbReference type="SMART" id="SM00220">
    <property type="entry name" value="S_TKc"/>
    <property type="match status" value="1"/>
</dbReference>
<name>A0A369JSE3_HYPMA</name>
<dbReference type="GO" id="GO:0004674">
    <property type="term" value="F:protein serine/threonine kinase activity"/>
    <property type="evidence" value="ECO:0007669"/>
    <property type="project" value="TreeGrafter"/>
</dbReference>
<dbReference type="GO" id="GO:0005634">
    <property type="term" value="C:nucleus"/>
    <property type="evidence" value="ECO:0007669"/>
    <property type="project" value="TreeGrafter"/>
</dbReference>
<dbReference type="EMBL" id="LUEZ02000041">
    <property type="protein sequence ID" value="RDB25211.1"/>
    <property type="molecule type" value="Genomic_DNA"/>
</dbReference>
<dbReference type="OrthoDB" id="5987198at2759"/>
<dbReference type="InParanoid" id="A0A369JSE3"/>
<organism evidence="2 3">
    <name type="scientific">Hypsizygus marmoreus</name>
    <name type="common">White beech mushroom</name>
    <name type="synonym">Agaricus marmoreus</name>
    <dbReference type="NCBI Taxonomy" id="39966"/>
    <lineage>
        <taxon>Eukaryota</taxon>
        <taxon>Fungi</taxon>
        <taxon>Dikarya</taxon>
        <taxon>Basidiomycota</taxon>
        <taxon>Agaricomycotina</taxon>
        <taxon>Agaricomycetes</taxon>
        <taxon>Agaricomycetidae</taxon>
        <taxon>Agaricales</taxon>
        <taxon>Tricholomatineae</taxon>
        <taxon>Lyophyllaceae</taxon>
        <taxon>Hypsizygus</taxon>
    </lineage>
</organism>
<dbReference type="STRING" id="39966.A0A369JSE3"/>
<accession>A0A369JSE3</accession>
<dbReference type="Pfam" id="PF00069">
    <property type="entry name" value="Pkinase"/>
    <property type="match status" value="1"/>
</dbReference>
<dbReference type="PANTHER" id="PTHR44167:SF24">
    <property type="entry name" value="SERINE_THREONINE-PROTEIN KINASE CHK2"/>
    <property type="match status" value="1"/>
</dbReference>
<keyword evidence="3" id="KW-1185">Reference proteome</keyword>
<dbReference type="GO" id="GO:0005524">
    <property type="term" value="F:ATP binding"/>
    <property type="evidence" value="ECO:0007669"/>
    <property type="project" value="InterPro"/>
</dbReference>
<protein>
    <recommendedName>
        <fullName evidence="1">Protein kinase domain-containing protein</fullName>
    </recommendedName>
</protein>
<evidence type="ECO:0000259" key="1">
    <source>
        <dbReference type="PROSITE" id="PS50011"/>
    </source>
</evidence>
<dbReference type="AlphaFoldDB" id="A0A369JSE3"/>
<evidence type="ECO:0000313" key="3">
    <source>
        <dbReference type="Proteomes" id="UP000076154"/>
    </source>
</evidence>
<gene>
    <name evidence="2" type="ORF">Hypma_007478</name>
</gene>
<dbReference type="Proteomes" id="UP000076154">
    <property type="component" value="Unassembled WGS sequence"/>
</dbReference>
<dbReference type="PANTHER" id="PTHR44167">
    <property type="entry name" value="OVARIAN-SPECIFIC SERINE/THREONINE-PROTEIN KINASE LOK-RELATED"/>
    <property type="match status" value="1"/>
</dbReference>
<reference evidence="2" key="1">
    <citation type="submission" date="2018-04" db="EMBL/GenBank/DDBJ databases">
        <title>Whole genome sequencing of Hypsizygus marmoreus.</title>
        <authorList>
            <person name="Choi I.-G."/>
            <person name="Min B."/>
            <person name="Kim J.-G."/>
            <person name="Kim S."/>
            <person name="Oh Y.-L."/>
            <person name="Kong W.-S."/>
            <person name="Park H."/>
            <person name="Jeong J."/>
            <person name="Song E.-S."/>
        </authorList>
    </citation>
    <scope>NUCLEOTIDE SEQUENCE [LARGE SCALE GENOMIC DNA]</scope>
    <source>
        <strain evidence="2">51987-8</strain>
    </source>
</reference>
<dbReference type="SUPFAM" id="SSF56112">
    <property type="entry name" value="Protein kinase-like (PK-like)"/>
    <property type="match status" value="1"/>
</dbReference>
<dbReference type="GO" id="GO:0044773">
    <property type="term" value="P:mitotic DNA damage checkpoint signaling"/>
    <property type="evidence" value="ECO:0007669"/>
    <property type="project" value="TreeGrafter"/>
</dbReference>
<dbReference type="Gene3D" id="1.10.510.10">
    <property type="entry name" value="Transferase(Phosphotransferase) domain 1"/>
    <property type="match status" value="1"/>
</dbReference>
<proteinExistence type="predicted"/>
<sequence>MDATRRDGSRVVLKQVSASRYPDEARIGQLFSSEPLASHPSNRCIPIFDVLRVPNDDDTIILVMPVLYRNEVPPFETIGEIVDFCRQVFEGLRFMHEHHVAHRDCKFNNIMADTARLYKSSPHPWATWLIDDASHQTQQLFSRTRKPVKYYFIDFGLSRIYSPEDGPPLEEEIWGGDKTVPEFRNCGDNIPLSDPFPVDVYFLGNTIRLQWVDGEKSFTTAKKGLDFMRGLINDMVKPDPKSRPTMDEVVSRFENIVAGLSTWKLRSRLVDVDERPARGVMRSIVHWAKHFGFMIRGIPALPKL</sequence>
<evidence type="ECO:0000313" key="2">
    <source>
        <dbReference type="EMBL" id="RDB25211.1"/>
    </source>
</evidence>
<feature type="domain" description="Protein kinase" evidence="1">
    <location>
        <begin position="1"/>
        <end position="257"/>
    </location>
</feature>